<dbReference type="EMBL" id="CAJGYO010000008">
    <property type="protein sequence ID" value="CAD6251150.1"/>
    <property type="molecule type" value="Genomic_DNA"/>
</dbReference>
<dbReference type="GO" id="GO:0035091">
    <property type="term" value="F:phosphatidylinositol binding"/>
    <property type="evidence" value="ECO:0007669"/>
    <property type="project" value="InterPro"/>
</dbReference>
<feature type="region of interest" description="Disordered" evidence="4">
    <location>
        <begin position="540"/>
        <end position="562"/>
    </location>
</feature>
<gene>
    <name evidence="6" type="ORF">NCGR_LOCUS34914</name>
</gene>
<dbReference type="InterPro" id="IPR004152">
    <property type="entry name" value="GAT_dom"/>
</dbReference>
<dbReference type="InterPro" id="IPR036691">
    <property type="entry name" value="Endo/exonu/phosph_ase_sf"/>
</dbReference>
<comment type="subcellular location">
    <subcellularLocation>
        <location evidence="1">Membrane</location>
        <topology evidence="1">Peripheral membrane protein</topology>
    </subcellularLocation>
</comment>
<keyword evidence="7" id="KW-1185">Reference proteome</keyword>
<comment type="similarity">
    <text evidence="2">Belongs to the TOM1 family.</text>
</comment>
<feature type="region of interest" description="Disordered" evidence="4">
    <location>
        <begin position="175"/>
        <end position="219"/>
    </location>
</feature>
<feature type="compositionally biased region" description="Basic and acidic residues" evidence="4">
    <location>
        <begin position="540"/>
        <end position="552"/>
    </location>
</feature>
<dbReference type="Gene3D" id="1.20.58.160">
    <property type="match status" value="1"/>
</dbReference>
<dbReference type="Pfam" id="PF03127">
    <property type="entry name" value="GAT"/>
    <property type="match status" value="1"/>
</dbReference>
<dbReference type="GO" id="GO:0016020">
    <property type="term" value="C:membrane"/>
    <property type="evidence" value="ECO:0007669"/>
    <property type="project" value="UniProtKB-SubCell"/>
</dbReference>
<dbReference type="SUPFAM" id="SSF89009">
    <property type="entry name" value="GAT-like domain"/>
    <property type="match status" value="1"/>
</dbReference>
<dbReference type="InterPro" id="IPR044836">
    <property type="entry name" value="TOL_plant"/>
</dbReference>
<feature type="region of interest" description="Disordered" evidence="4">
    <location>
        <begin position="704"/>
        <end position="724"/>
    </location>
</feature>
<dbReference type="PANTHER" id="PTHR45898:SF4">
    <property type="entry name" value="TARGET OF MYB PROTEIN 1"/>
    <property type="match status" value="1"/>
</dbReference>
<dbReference type="GO" id="GO:0005737">
    <property type="term" value="C:cytoplasm"/>
    <property type="evidence" value="ECO:0007669"/>
    <property type="project" value="UniProtKB-ARBA"/>
</dbReference>
<dbReference type="InterPro" id="IPR038425">
    <property type="entry name" value="GAT_sf"/>
</dbReference>
<accession>A0A811PXH4</accession>
<dbReference type="GO" id="GO:0043328">
    <property type="term" value="P:protein transport to vacuole involved in ubiquitin-dependent protein catabolic process via the multivesicular body sorting pathway"/>
    <property type="evidence" value="ECO:0007669"/>
    <property type="project" value="InterPro"/>
</dbReference>
<reference evidence="6" key="1">
    <citation type="submission" date="2020-10" db="EMBL/GenBank/DDBJ databases">
        <authorList>
            <person name="Han B."/>
            <person name="Lu T."/>
            <person name="Zhao Q."/>
            <person name="Huang X."/>
            <person name="Zhao Y."/>
        </authorList>
    </citation>
    <scope>NUCLEOTIDE SEQUENCE</scope>
</reference>
<dbReference type="SUPFAM" id="SSF56219">
    <property type="entry name" value="DNase I-like"/>
    <property type="match status" value="1"/>
</dbReference>
<dbReference type="GO" id="GO:0003824">
    <property type="term" value="F:catalytic activity"/>
    <property type="evidence" value="ECO:0007669"/>
    <property type="project" value="InterPro"/>
</dbReference>
<dbReference type="PROSITE" id="PS50909">
    <property type="entry name" value="GAT"/>
    <property type="match status" value="1"/>
</dbReference>
<organism evidence="6 7">
    <name type="scientific">Miscanthus lutarioriparius</name>
    <dbReference type="NCBI Taxonomy" id="422564"/>
    <lineage>
        <taxon>Eukaryota</taxon>
        <taxon>Viridiplantae</taxon>
        <taxon>Streptophyta</taxon>
        <taxon>Embryophyta</taxon>
        <taxon>Tracheophyta</taxon>
        <taxon>Spermatophyta</taxon>
        <taxon>Magnoliopsida</taxon>
        <taxon>Liliopsida</taxon>
        <taxon>Poales</taxon>
        <taxon>Poaceae</taxon>
        <taxon>PACMAD clade</taxon>
        <taxon>Panicoideae</taxon>
        <taxon>Andropogonodae</taxon>
        <taxon>Andropogoneae</taxon>
        <taxon>Saccharinae</taxon>
        <taxon>Miscanthus</taxon>
    </lineage>
</organism>
<evidence type="ECO:0000259" key="5">
    <source>
        <dbReference type="PROSITE" id="PS50909"/>
    </source>
</evidence>
<evidence type="ECO:0000256" key="3">
    <source>
        <dbReference type="ARBA" id="ARBA00023136"/>
    </source>
</evidence>
<dbReference type="InterPro" id="IPR005135">
    <property type="entry name" value="Endo/exonuclease/phosphatase"/>
</dbReference>
<feature type="compositionally biased region" description="Polar residues" evidence="4">
    <location>
        <begin position="198"/>
        <end position="211"/>
    </location>
</feature>
<feature type="compositionally biased region" description="Polar residues" evidence="4">
    <location>
        <begin position="704"/>
        <end position="720"/>
    </location>
</feature>
<protein>
    <recommendedName>
        <fullName evidence="5">GAT domain-containing protein</fullName>
    </recommendedName>
</protein>
<dbReference type="OrthoDB" id="2018246at2759"/>
<dbReference type="Proteomes" id="UP000604825">
    <property type="component" value="Unassembled WGS sequence"/>
</dbReference>
<evidence type="ECO:0000256" key="1">
    <source>
        <dbReference type="ARBA" id="ARBA00004170"/>
    </source>
</evidence>
<sequence length="749" mass="83715">MRSVSCGVEKQPERIRGSLGICTFLFRQAKDVVKSLKQRIAHKNPKVQLLVLTTQPLQNYPSSLRISQQEELELPVSDFPALSLTEIQNARSIMDVLSEMLDALDPGNIEGLRQDVIADLVDQCRSYKQRVVQLVNSTSNEELLSQGLSLNDDMQRVLAKHDAINAGVAVRVEKPKSLQSQIESSSTRKPDTMEEPIQRSSASTSATNQSPFGILALPAPPSSSSKAPLNCQIFNWNVRGLNDGTRQDSVSELVRNTSATIVCLQETKMQVMDHNVVRRTVGAKFVNSYVVLPAEQTRGGVFLAVNEDFFDLSDIVLTSNTITAQINMREDGTRWQITVVYGPQGEAAKLQFLQKLKNIPPPEHNRWLILGDFNLIYQAEDKNNSNLNRCLMGAFRATIDHLRLKEIKLNGRRGELDHHQSTSFRFENYWTKVEGFQDLVQNIWNRPVASALPMKRLHIKMARVAKEIKRWKKDKIGDTRLQLAIVKEVLLQLEAAQEHRLLTGMELHLYRCLKARSTGLAAIEKSRIRQRSRLTYIRGSSRERKGTGDHNGDIPPAPWEIKRSTNPFDDDQLGGMALQPSGMQPQPVQLSQHGNKFMSAQPMPRGQPGRMQLQLVPGAQLGALQPQAMLNMQYRATHPSMQMNQGMGMYSQPTFGGYYGMNQPQLYGFHMSCYGYGQQSGGYYIPNAAYVYASANELAQRMNGLSVQNGDPNGTTANKQSRPEDSLFGDLLSIAKMKQNKPAAGKDGG</sequence>
<keyword evidence="3" id="KW-0472">Membrane</keyword>
<dbReference type="Gene3D" id="3.60.10.10">
    <property type="entry name" value="Endonuclease/exonuclease/phosphatase"/>
    <property type="match status" value="1"/>
</dbReference>
<feature type="domain" description="GAT" evidence="5">
    <location>
        <begin position="78"/>
        <end position="166"/>
    </location>
</feature>
<name>A0A811PXH4_9POAL</name>
<dbReference type="GO" id="GO:0043130">
    <property type="term" value="F:ubiquitin binding"/>
    <property type="evidence" value="ECO:0007669"/>
    <property type="project" value="InterPro"/>
</dbReference>
<dbReference type="CDD" id="cd14231">
    <property type="entry name" value="GAT_GGA-like_plant"/>
    <property type="match status" value="1"/>
</dbReference>
<comment type="caution">
    <text evidence="6">The sequence shown here is derived from an EMBL/GenBank/DDBJ whole genome shotgun (WGS) entry which is preliminary data.</text>
</comment>
<dbReference type="PANTHER" id="PTHR45898">
    <property type="entry name" value="TOM1-LIKE PROTEIN"/>
    <property type="match status" value="1"/>
</dbReference>
<dbReference type="AlphaFoldDB" id="A0A811PXH4"/>
<proteinExistence type="inferred from homology"/>
<dbReference type="Pfam" id="PF03372">
    <property type="entry name" value="Exo_endo_phos"/>
    <property type="match status" value="1"/>
</dbReference>
<evidence type="ECO:0000313" key="7">
    <source>
        <dbReference type="Proteomes" id="UP000604825"/>
    </source>
</evidence>
<evidence type="ECO:0000313" key="6">
    <source>
        <dbReference type="EMBL" id="CAD6251150.1"/>
    </source>
</evidence>
<evidence type="ECO:0000256" key="4">
    <source>
        <dbReference type="SAM" id="MobiDB-lite"/>
    </source>
</evidence>
<evidence type="ECO:0000256" key="2">
    <source>
        <dbReference type="ARBA" id="ARBA00007708"/>
    </source>
</evidence>